<dbReference type="Pfam" id="PF13516">
    <property type="entry name" value="LRR_6"/>
    <property type="match status" value="1"/>
</dbReference>
<sequence>MMLPKRDKHRRLLPQHPPAALSIPYSPIHSSVRIPDDQLRQMTVPVMPAPPACWHLSVPERWSRWTDRTGRVLPDTLQSLQIAGCQFDSLQTTINIAEMLPLKLSSLKVSVSNAVRDDGALCYLFSRLPPTLSEFQFSVVGVNADAMNHGIESTQALVTALASLPALIVFKHDWLRIKDVGLTLDALASRPGYPTMRSCSLVLLVRSTEAVDLATLEPGMGATLRVEHLDVRISCGRPMGVDNESDYPRHILPLLPAPTRALHLTSPIWIDETALQLVDRVAASPTLCDIQLNGVRDPAAAHFAQHHWLTTVLHPSKLPLSITSLTLTQCLPGFFLDASDETDAAWSFPATLKHLDLSCNRLTAPDLAFLQPKWPPRLLSLRLAKNKFHTLVTPLPATLRVLDLRGNSKLSDEPFPEEWIDDLPSSLREIDVSDCMLDDAAGRRLMALRRRAGASRAGNARLRVVEEGESWFSPNISAMLRSEVL</sequence>
<keyword evidence="2" id="KW-1185">Reference proteome</keyword>
<dbReference type="Proteomes" id="UP000054350">
    <property type="component" value="Unassembled WGS sequence"/>
</dbReference>
<dbReference type="Gene3D" id="3.80.10.10">
    <property type="entry name" value="Ribonuclease Inhibitor"/>
    <property type="match status" value="1"/>
</dbReference>
<evidence type="ECO:0000313" key="2">
    <source>
        <dbReference type="Proteomes" id="UP000054350"/>
    </source>
</evidence>
<dbReference type="InterPro" id="IPR001611">
    <property type="entry name" value="Leu-rich_rpt"/>
</dbReference>
<name>A0A0L0SR66_ALLM3</name>
<reference evidence="2" key="2">
    <citation type="submission" date="2009-11" db="EMBL/GenBank/DDBJ databases">
        <title>The Genome Sequence of Allomyces macrogynus strain ATCC 38327.</title>
        <authorList>
            <consortium name="The Broad Institute Genome Sequencing Platform"/>
            <person name="Russ C."/>
            <person name="Cuomo C."/>
            <person name="Shea T."/>
            <person name="Young S.K."/>
            <person name="Zeng Q."/>
            <person name="Koehrsen M."/>
            <person name="Haas B."/>
            <person name="Borodovsky M."/>
            <person name="Guigo R."/>
            <person name="Alvarado L."/>
            <person name="Berlin A."/>
            <person name="Borenstein D."/>
            <person name="Chen Z."/>
            <person name="Engels R."/>
            <person name="Freedman E."/>
            <person name="Gellesch M."/>
            <person name="Goldberg J."/>
            <person name="Griggs A."/>
            <person name="Gujja S."/>
            <person name="Heiman D."/>
            <person name="Hepburn T."/>
            <person name="Howarth C."/>
            <person name="Jen D."/>
            <person name="Larson L."/>
            <person name="Lewis B."/>
            <person name="Mehta T."/>
            <person name="Park D."/>
            <person name="Pearson M."/>
            <person name="Roberts A."/>
            <person name="Saif S."/>
            <person name="Shenoy N."/>
            <person name="Sisk P."/>
            <person name="Stolte C."/>
            <person name="Sykes S."/>
            <person name="Walk T."/>
            <person name="White J."/>
            <person name="Yandava C."/>
            <person name="Burger G."/>
            <person name="Gray M.W."/>
            <person name="Holland P.W.H."/>
            <person name="King N."/>
            <person name="Lang F.B.F."/>
            <person name="Roger A.J."/>
            <person name="Ruiz-Trillo I."/>
            <person name="Lander E."/>
            <person name="Nusbaum C."/>
        </authorList>
    </citation>
    <scope>NUCLEOTIDE SEQUENCE [LARGE SCALE GENOMIC DNA]</scope>
    <source>
        <strain evidence="2">ATCC 38327</strain>
    </source>
</reference>
<dbReference type="OrthoDB" id="5561890at2759"/>
<dbReference type="VEuPathDB" id="FungiDB:AMAG_10653"/>
<gene>
    <name evidence="1" type="ORF">AMAG_10653</name>
</gene>
<evidence type="ECO:0000313" key="1">
    <source>
        <dbReference type="EMBL" id="KNE64986.1"/>
    </source>
</evidence>
<protein>
    <submittedName>
        <fullName evidence="1">Uncharacterized protein</fullName>
    </submittedName>
</protein>
<reference evidence="1 2" key="1">
    <citation type="submission" date="2009-11" db="EMBL/GenBank/DDBJ databases">
        <title>Annotation of Allomyces macrogynus ATCC 38327.</title>
        <authorList>
            <consortium name="The Broad Institute Genome Sequencing Platform"/>
            <person name="Russ C."/>
            <person name="Cuomo C."/>
            <person name="Burger G."/>
            <person name="Gray M.W."/>
            <person name="Holland P.W.H."/>
            <person name="King N."/>
            <person name="Lang F.B.F."/>
            <person name="Roger A.J."/>
            <person name="Ruiz-Trillo I."/>
            <person name="Young S.K."/>
            <person name="Zeng Q."/>
            <person name="Gargeya S."/>
            <person name="Fitzgerald M."/>
            <person name="Haas B."/>
            <person name="Abouelleil A."/>
            <person name="Alvarado L."/>
            <person name="Arachchi H.M."/>
            <person name="Berlin A."/>
            <person name="Chapman S.B."/>
            <person name="Gearin G."/>
            <person name="Goldberg J."/>
            <person name="Griggs A."/>
            <person name="Gujja S."/>
            <person name="Hansen M."/>
            <person name="Heiman D."/>
            <person name="Howarth C."/>
            <person name="Larimer J."/>
            <person name="Lui A."/>
            <person name="MacDonald P.J.P."/>
            <person name="McCowen C."/>
            <person name="Montmayeur A."/>
            <person name="Murphy C."/>
            <person name="Neiman D."/>
            <person name="Pearson M."/>
            <person name="Priest M."/>
            <person name="Roberts A."/>
            <person name="Saif S."/>
            <person name="Shea T."/>
            <person name="Sisk P."/>
            <person name="Stolte C."/>
            <person name="Sykes S."/>
            <person name="Wortman J."/>
            <person name="Nusbaum C."/>
            <person name="Birren B."/>
        </authorList>
    </citation>
    <scope>NUCLEOTIDE SEQUENCE [LARGE SCALE GENOMIC DNA]</scope>
    <source>
        <strain evidence="1 2">ATCC 38327</strain>
    </source>
</reference>
<dbReference type="EMBL" id="GG745346">
    <property type="protein sequence ID" value="KNE64986.1"/>
    <property type="molecule type" value="Genomic_DNA"/>
</dbReference>
<dbReference type="InterPro" id="IPR032675">
    <property type="entry name" value="LRR_dom_sf"/>
</dbReference>
<organism evidence="1 2">
    <name type="scientific">Allomyces macrogynus (strain ATCC 38327)</name>
    <name type="common">Allomyces javanicus var. macrogynus</name>
    <dbReference type="NCBI Taxonomy" id="578462"/>
    <lineage>
        <taxon>Eukaryota</taxon>
        <taxon>Fungi</taxon>
        <taxon>Fungi incertae sedis</taxon>
        <taxon>Blastocladiomycota</taxon>
        <taxon>Blastocladiomycetes</taxon>
        <taxon>Blastocladiales</taxon>
        <taxon>Blastocladiaceae</taxon>
        <taxon>Allomyces</taxon>
    </lineage>
</organism>
<proteinExistence type="predicted"/>
<dbReference type="AlphaFoldDB" id="A0A0L0SR66"/>
<accession>A0A0L0SR66</accession>
<dbReference type="PROSITE" id="PS51450">
    <property type="entry name" value="LRR"/>
    <property type="match status" value="1"/>
</dbReference>
<dbReference type="SUPFAM" id="SSF52047">
    <property type="entry name" value="RNI-like"/>
    <property type="match status" value="1"/>
</dbReference>